<dbReference type="CDD" id="cd07035">
    <property type="entry name" value="TPP_PYR_POX_like"/>
    <property type="match status" value="1"/>
</dbReference>
<dbReference type="InterPro" id="IPR045229">
    <property type="entry name" value="TPP_enz"/>
</dbReference>
<dbReference type="Gene3D" id="3.40.50.970">
    <property type="match status" value="2"/>
</dbReference>
<dbReference type="InterPro" id="IPR029035">
    <property type="entry name" value="DHS-like_NAD/FAD-binding_dom"/>
</dbReference>
<comment type="similarity">
    <text evidence="2 4">Belongs to the TPP enzyme family.</text>
</comment>
<feature type="domain" description="Thiamine pyrophosphate enzyme central" evidence="5">
    <location>
        <begin position="191"/>
        <end position="324"/>
    </location>
</feature>
<dbReference type="InterPro" id="IPR012001">
    <property type="entry name" value="Thiamin_PyroP_enz_TPP-bd_dom"/>
</dbReference>
<dbReference type="PROSITE" id="PS00187">
    <property type="entry name" value="TPP_ENZYMES"/>
    <property type="match status" value="1"/>
</dbReference>
<evidence type="ECO:0000256" key="1">
    <source>
        <dbReference type="ARBA" id="ARBA00001964"/>
    </source>
</evidence>
<evidence type="ECO:0000313" key="8">
    <source>
        <dbReference type="EMBL" id="MFD2205385.1"/>
    </source>
</evidence>
<comment type="caution">
    <text evidence="8">The sequence shown here is derived from an EMBL/GenBank/DDBJ whole genome shotgun (WGS) entry which is preliminary data.</text>
</comment>
<dbReference type="InterPro" id="IPR012000">
    <property type="entry name" value="Thiamin_PyroP_enz_cen_dom"/>
</dbReference>
<dbReference type="EMBL" id="JBHUII010000004">
    <property type="protein sequence ID" value="MFD2205385.1"/>
    <property type="molecule type" value="Genomic_DNA"/>
</dbReference>
<evidence type="ECO:0000256" key="4">
    <source>
        <dbReference type="RuleBase" id="RU362132"/>
    </source>
</evidence>
<dbReference type="InterPro" id="IPR029061">
    <property type="entry name" value="THDP-binding"/>
</dbReference>
<dbReference type="InterPro" id="IPR000399">
    <property type="entry name" value="TPP-bd_CS"/>
</dbReference>
<name>A0ABW5BL18_9PROT</name>
<dbReference type="PANTHER" id="PTHR18968">
    <property type="entry name" value="THIAMINE PYROPHOSPHATE ENZYMES"/>
    <property type="match status" value="1"/>
</dbReference>
<sequence>MTLGEYLIKLLESYDVDRVFGIPGVHTVELYRGLAQSKIIHHTPRHEQGAGFMADGYARVSGKPGVCLVITGPGLTNIATAMAQAYADSIPMLVISGVNRLKDQGHGNGHLHELPNQTAFAEQISAFSYSVTDPTDLPQAMARAFALFNSSRPRPVHIEIPIDLMSACADHLPLSHNVFPLDKPQASSQAIAQAAELCSNASAPLLIVGGGYKGDHAIVRELAEALDSPVVMTVNARGLLPEEHPLAVPASPSLSTVRELIAQSDVVLAVGTELGPTDFDMYYDGNFAVPGSLIRLDIDPTQIHRNAPADLALVGDAELSLSALLLSMPKISPQNIASKGAQKAAIVKDRTRSELTPEMNRQIEFLQQLNKALPGAIIVGDSTQVIYTGNLYFSPDQSKGWINSATGFGTLGYALSAAIGAKLASPKRPVICLVGDGGIQFTLGELGAAMDAQTPIIILVWNNNGYREIKSFMVDNQITPEGVDLSTPDFAAIAQAYGLQAEHLSSADDLINALERAVASQKPALIQIEEHLYHSKK</sequence>
<feature type="domain" description="Thiamine pyrophosphate enzyme TPP-binding" evidence="6">
    <location>
        <begin position="390"/>
        <end position="528"/>
    </location>
</feature>
<dbReference type="NCBIfam" id="NF005712">
    <property type="entry name" value="PRK07524.1"/>
    <property type="match status" value="1"/>
</dbReference>
<dbReference type="Proteomes" id="UP001597294">
    <property type="component" value="Unassembled WGS sequence"/>
</dbReference>
<feature type="domain" description="Thiamine pyrophosphate enzyme N-terminal TPP-binding" evidence="7">
    <location>
        <begin position="1"/>
        <end position="118"/>
    </location>
</feature>
<reference evidence="9" key="1">
    <citation type="journal article" date="2019" name="Int. J. Syst. Evol. Microbiol.">
        <title>The Global Catalogue of Microorganisms (GCM) 10K type strain sequencing project: providing services to taxonomists for standard genome sequencing and annotation.</title>
        <authorList>
            <consortium name="The Broad Institute Genomics Platform"/>
            <consortium name="The Broad Institute Genome Sequencing Center for Infectious Disease"/>
            <person name="Wu L."/>
            <person name="Ma J."/>
        </authorList>
    </citation>
    <scope>NUCLEOTIDE SEQUENCE [LARGE SCALE GENOMIC DNA]</scope>
    <source>
        <strain evidence="9">CGMCC 4.7192</strain>
    </source>
</reference>
<protein>
    <submittedName>
        <fullName evidence="8">5-guanidino-2-oxopentanoate decarboxylase</fullName>
    </submittedName>
</protein>
<evidence type="ECO:0000259" key="7">
    <source>
        <dbReference type="Pfam" id="PF02776"/>
    </source>
</evidence>
<dbReference type="Gene3D" id="3.40.50.1220">
    <property type="entry name" value="TPP-binding domain"/>
    <property type="match status" value="1"/>
</dbReference>
<evidence type="ECO:0000313" key="9">
    <source>
        <dbReference type="Proteomes" id="UP001597294"/>
    </source>
</evidence>
<accession>A0ABW5BL18</accession>
<evidence type="ECO:0000256" key="2">
    <source>
        <dbReference type="ARBA" id="ARBA00007812"/>
    </source>
</evidence>
<keyword evidence="9" id="KW-1185">Reference proteome</keyword>
<dbReference type="InterPro" id="IPR011766">
    <property type="entry name" value="TPP_enzyme_TPP-bd"/>
</dbReference>
<evidence type="ECO:0000259" key="6">
    <source>
        <dbReference type="Pfam" id="PF02775"/>
    </source>
</evidence>
<dbReference type="CDD" id="cd00568">
    <property type="entry name" value="TPP_enzymes"/>
    <property type="match status" value="1"/>
</dbReference>
<dbReference type="RefSeq" id="WP_380249947.1">
    <property type="nucleotide sequence ID" value="NZ_JBHUII010000004.1"/>
</dbReference>
<dbReference type="SUPFAM" id="SSF52518">
    <property type="entry name" value="Thiamin diphosphate-binding fold (THDP-binding)"/>
    <property type="match status" value="2"/>
</dbReference>
<dbReference type="SUPFAM" id="SSF52467">
    <property type="entry name" value="DHS-like NAD/FAD-binding domain"/>
    <property type="match status" value="1"/>
</dbReference>
<keyword evidence="3 4" id="KW-0786">Thiamine pyrophosphate</keyword>
<gene>
    <name evidence="8" type="ORF">ACFSKO_07180</name>
</gene>
<dbReference type="Pfam" id="PF02776">
    <property type="entry name" value="TPP_enzyme_N"/>
    <property type="match status" value="1"/>
</dbReference>
<proteinExistence type="inferred from homology"/>
<evidence type="ECO:0000256" key="3">
    <source>
        <dbReference type="ARBA" id="ARBA00023052"/>
    </source>
</evidence>
<dbReference type="PANTHER" id="PTHR18968:SF13">
    <property type="entry name" value="ACETOLACTATE SYNTHASE CATALYTIC SUBUNIT, MITOCHONDRIAL"/>
    <property type="match status" value="1"/>
</dbReference>
<organism evidence="8 9">
    <name type="scientific">Kiloniella antarctica</name>
    <dbReference type="NCBI Taxonomy" id="1550907"/>
    <lineage>
        <taxon>Bacteria</taxon>
        <taxon>Pseudomonadati</taxon>
        <taxon>Pseudomonadota</taxon>
        <taxon>Alphaproteobacteria</taxon>
        <taxon>Rhodospirillales</taxon>
        <taxon>Kiloniellaceae</taxon>
        <taxon>Kiloniella</taxon>
    </lineage>
</organism>
<dbReference type="Pfam" id="PF02775">
    <property type="entry name" value="TPP_enzyme_C"/>
    <property type="match status" value="1"/>
</dbReference>
<dbReference type="Pfam" id="PF00205">
    <property type="entry name" value="TPP_enzyme_M"/>
    <property type="match status" value="1"/>
</dbReference>
<evidence type="ECO:0000259" key="5">
    <source>
        <dbReference type="Pfam" id="PF00205"/>
    </source>
</evidence>
<comment type="cofactor">
    <cofactor evidence="1">
        <name>thiamine diphosphate</name>
        <dbReference type="ChEBI" id="CHEBI:58937"/>
    </cofactor>
</comment>